<evidence type="ECO:0000313" key="1">
    <source>
        <dbReference type="EMBL" id="KAF2243344.1"/>
    </source>
</evidence>
<proteinExistence type="predicted"/>
<sequence length="394" mass="45538">RNIMCKEPAVGIIELVAAANEGDRLKLLNDESVPEGDLDNSIHPIFSDSNFPGETKHMQQAFRLASLFIRYDSVLEFFLPLVYGRTLTDHASKKQYISNPLASKSDEERALYFEGVREALHCLSHCVTFHWVSNTENRLWARTLLHSPRPTHAPNCTTAFQYDISTLIELNEKFQQFYDDEETGYRAGTHCDQFRHDFQFAATLIHELAHAFGIMRRGRLLEPYIRLDHPDNEWGYAWENFMFGAVINPQERRQPGTHAHLRKIWAHPDFASQQGGKEYCAIPVSWTAQWFRKETWARIEKEGPSAISPSVVQLKIVASSKYSRWLVLTDRPETQEAVRKLHDNAVETRAKAQRTTQEEKELSRALWRLVDSEELQESNVPIPTRIAPKYQNMS</sequence>
<gene>
    <name evidence="1" type="ORF">BU26DRAFT_403427</name>
</gene>
<dbReference type="Proteomes" id="UP000800094">
    <property type="component" value="Unassembled WGS sequence"/>
</dbReference>
<evidence type="ECO:0000313" key="2">
    <source>
        <dbReference type="Proteomes" id="UP000800094"/>
    </source>
</evidence>
<dbReference type="EMBL" id="ML987205">
    <property type="protein sequence ID" value="KAF2243344.1"/>
    <property type="molecule type" value="Genomic_DNA"/>
</dbReference>
<reference evidence="1" key="1">
    <citation type="journal article" date="2020" name="Stud. Mycol.">
        <title>101 Dothideomycetes genomes: a test case for predicting lifestyles and emergence of pathogens.</title>
        <authorList>
            <person name="Haridas S."/>
            <person name="Albert R."/>
            <person name="Binder M."/>
            <person name="Bloem J."/>
            <person name="Labutti K."/>
            <person name="Salamov A."/>
            <person name="Andreopoulos B."/>
            <person name="Baker S."/>
            <person name="Barry K."/>
            <person name="Bills G."/>
            <person name="Bluhm B."/>
            <person name="Cannon C."/>
            <person name="Castanera R."/>
            <person name="Culley D."/>
            <person name="Daum C."/>
            <person name="Ezra D."/>
            <person name="Gonzalez J."/>
            <person name="Henrissat B."/>
            <person name="Kuo A."/>
            <person name="Liang C."/>
            <person name="Lipzen A."/>
            <person name="Lutzoni F."/>
            <person name="Magnuson J."/>
            <person name="Mondo S."/>
            <person name="Nolan M."/>
            <person name="Ohm R."/>
            <person name="Pangilinan J."/>
            <person name="Park H.-J."/>
            <person name="Ramirez L."/>
            <person name="Alfaro M."/>
            <person name="Sun H."/>
            <person name="Tritt A."/>
            <person name="Yoshinaga Y."/>
            <person name="Zwiers L.-H."/>
            <person name="Turgeon B."/>
            <person name="Goodwin S."/>
            <person name="Spatafora J."/>
            <person name="Crous P."/>
            <person name="Grigoriev I."/>
        </authorList>
    </citation>
    <scope>NUCLEOTIDE SEQUENCE</scope>
    <source>
        <strain evidence="1">CBS 122368</strain>
    </source>
</reference>
<dbReference type="AlphaFoldDB" id="A0A6A6HYN3"/>
<dbReference type="GeneID" id="54576159"/>
<feature type="non-terminal residue" evidence="1">
    <location>
        <position position="394"/>
    </location>
</feature>
<protein>
    <submittedName>
        <fullName evidence="1">Uncharacterized protein</fullName>
    </submittedName>
</protein>
<dbReference type="RefSeq" id="XP_033678348.1">
    <property type="nucleotide sequence ID" value="XM_033822829.1"/>
</dbReference>
<name>A0A6A6HYN3_9PLEO</name>
<feature type="non-terminal residue" evidence="1">
    <location>
        <position position="1"/>
    </location>
</feature>
<organism evidence="1 2">
    <name type="scientific">Trematosphaeria pertusa</name>
    <dbReference type="NCBI Taxonomy" id="390896"/>
    <lineage>
        <taxon>Eukaryota</taxon>
        <taxon>Fungi</taxon>
        <taxon>Dikarya</taxon>
        <taxon>Ascomycota</taxon>
        <taxon>Pezizomycotina</taxon>
        <taxon>Dothideomycetes</taxon>
        <taxon>Pleosporomycetidae</taxon>
        <taxon>Pleosporales</taxon>
        <taxon>Massarineae</taxon>
        <taxon>Trematosphaeriaceae</taxon>
        <taxon>Trematosphaeria</taxon>
    </lineage>
</organism>
<accession>A0A6A6HYN3</accession>
<keyword evidence="2" id="KW-1185">Reference proteome</keyword>
<dbReference type="OrthoDB" id="10254945at2759"/>